<evidence type="ECO:0000313" key="2">
    <source>
        <dbReference type="Proteomes" id="UP000317901"/>
    </source>
</evidence>
<protein>
    <submittedName>
        <fullName evidence="1">Uncharacterized protein</fullName>
    </submittedName>
</protein>
<dbReference type="Proteomes" id="UP000317901">
    <property type="component" value="Unassembled WGS sequence"/>
</dbReference>
<dbReference type="EMBL" id="VFIP01000028">
    <property type="protein sequence ID" value="TWR89012.1"/>
    <property type="molecule type" value="Genomic_DNA"/>
</dbReference>
<comment type="caution">
    <text evidence="1">The sequence shown here is derived from an EMBL/GenBank/DDBJ whole genome shotgun (WGS) entry which is preliminary data.</text>
</comment>
<dbReference type="RefSeq" id="WP_146426544.1">
    <property type="nucleotide sequence ID" value="NZ_VFIP01000028.1"/>
</dbReference>
<proteinExistence type="predicted"/>
<accession>A0A5C5PV18</accession>
<organism evidence="1 2">
    <name type="scientific">Pseudomonas saxonica</name>
    <dbReference type="NCBI Taxonomy" id="2600598"/>
    <lineage>
        <taxon>Bacteria</taxon>
        <taxon>Pseudomonadati</taxon>
        <taxon>Pseudomonadota</taxon>
        <taxon>Gammaproteobacteria</taxon>
        <taxon>Pseudomonadales</taxon>
        <taxon>Pseudomonadaceae</taxon>
        <taxon>Pseudomonas</taxon>
    </lineage>
</organism>
<reference evidence="1 2" key="1">
    <citation type="submission" date="2019-06" db="EMBL/GenBank/DDBJ databases">
        <title>Pseudomonas bimorpha sp. nov. isolated from bovine raw milk and skim milk concentrate.</title>
        <authorList>
            <person name="Hofmann K."/>
            <person name="Huptas C."/>
            <person name="Doll E."/>
            <person name="Scherer S."/>
            <person name="Wenning M."/>
        </authorList>
    </citation>
    <scope>NUCLEOTIDE SEQUENCE [LARGE SCALE GENOMIC DNA]</scope>
    <source>
        <strain evidence="1 2">DSM 108990</strain>
    </source>
</reference>
<name>A0A5C5PV18_9PSED</name>
<gene>
    <name evidence="1" type="ORF">FJD37_14840</name>
</gene>
<evidence type="ECO:0000313" key="1">
    <source>
        <dbReference type="EMBL" id="TWR89012.1"/>
    </source>
</evidence>
<sequence length="175" mass="19706">MRIVIFIVLLLFVPPGNSATLHIENNSRYLAVIIQNTGGYPCLHPPETVNPCLVPPQAHFAYELVDDEVANERLFIVSMPAQLDATHDALNKHPFKSVASYTYRPSGPLRYEQLTCHTPTNEGIGIRLVLEGIADVTCNVANDQRVTWVYKRNDINLKLILYDLPPLKNPYRSNP</sequence>
<dbReference type="AlphaFoldDB" id="A0A5C5PV18"/>
<dbReference type="OrthoDB" id="6884135at2"/>